<feature type="region of interest" description="Disordered" evidence="1">
    <location>
        <begin position="1504"/>
        <end position="1525"/>
    </location>
</feature>
<feature type="compositionally biased region" description="Polar residues" evidence="1">
    <location>
        <begin position="463"/>
        <end position="475"/>
    </location>
</feature>
<feature type="region of interest" description="Disordered" evidence="1">
    <location>
        <begin position="599"/>
        <end position="665"/>
    </location>
</feature>
<feature type="compositionally biased region" description="Low complexity" evidence="1">
    <location>
        <begin position="1355"/>
        <end position="1375"/>
    </location>
</feature>
<feature type="compositionally biased region" description="Low complexity" evidence="1">
    <location>
        <begin position="900"/>
        <end position="916"/>
    </location>
</feature>
<name>A0A1I7TII5_9PELO</name>
<feature type="compositionally biased region" description="Polar residues" evidence="1">
    <location>
        <begin position="543"/>
        <end position="570"/>
    </location>
</feature>
<feature type="region of interest" description="Disordered" evidence="1">
    <location>
        <begin position="842"/>
        <end position="918"/>
    </location>
</feature>
<dbReference type="STRING" id="1561998.A0A1I7TII5"/>
<feature type="region of interest" description="Disordered" evidence="1">
    <location>
        <begin position="680"/>
        <end position="728"/>
    </location>
</feature>
<protein>
    <submittedName>
        <fullName evidence="3">Zn(2)-C6 fungal-type domain-containing protein</fullName>
    </submittedName>
</protein>
<accession>A0A1I7TII5</accession>
<reference evidence="3" key="1">
    <citation type="submission" date="2016-11" db="UniProtKB">
        <authorList>
            <consortium name="WormBaseParasite"/>
        </authorList>
    </citation>
    <scope>IDENTIFICATION</scope>
</reference>
<evidence type="ECO:0000256" key="1">
    <source>
        <dbReference type="SAM" id="MobiDB-lite"/>
    </source>
</evidence>
<feature type="compositionally biased region" description="Low complexity" evidence="1">
    <location>
        <begin position="2037"/>
        <end position="2050"/>
    </location>
</feature>
<feature type="region of interest" description="Disordered" evidence="1">
    <location>
        <begin position="459"/>
        <end position="583"/>
    </location>
</feature>
<feature type="compositionally biased region" description="Low complexity" evidence="1">
    <location>
        <begin position="1003"/>
        <end position="1032"/>
    </location>
</feature>
<keyword evidence="2" id="KW-1185">Reference proteome</keyword>
<feature type="region of interest" description="Disordered" evidence="1">
    <location>
        <begin position="1641"/>
        <end position="1691"/>
    </location>
</feature>
<feature type="region of interest" description="Disordered" evidence="1">
    <location>
        <begin position="1763"/>
        <end position="1787"/>
    </location>
</feature>
<feature type="compositionally biased region" description="Polar residues" evidence="1">
    <location>
        <begin position="1296"/>
        <end position="1314"/>
    </location>
</feature>
<feature type="region of interest" description="Disordered" evidence="1">
    <location>
        <begin position="932"/>
        <end position="968"/>
    </location>
</feature>
<feature type="region of interest" description="Disordered" evidence="1">
    <location>
        <begin position="2033"/>
        <end position="2068"/>
    </location>
</feature>
<feature type="compositionally biased region" description="Basic and acidic residues" evidence="1">
    <location>
        <begin position="2052"/>
        <end position="2068"/>
    </location>
</feature>
<feature type="compositionally biased region" description="Polar residues" evidence="1">
    <location>
        <begin position="861"/>
        <end position="899"/>
    </location>
</feature>
<feature type="compositionally biased region" description="Polar residues" evidence="1">
    <location>
        <begin position="685"/>
        <end position="694"/>
    </location>
</feature>
<feature type="compositionally biased region" description="Polar residues" evidence="1">
    <location>
        <begin position="1990"/>
        <end position="1999"/>
    </location>
</feature>
<feature type="compositionally biased region" description="Low complexity" evidence="1">
    <location>
        <begin position="571"/>
        <end position="583"/>
    </location>
</feature>
<feature type="compositionally biased region" description="Low complexity" evidence="1">
    <location>
        <begin position="1049"/>
        <end position="1272"/>
    </location>
</feature>
<evidence type="ECO:0000313" key="2">
    <source>
        <dbReference type="Proteomes" id="UP000095282"/>
    </source>
</evidence>
<feature type="compositionally biased region" description="Polar residues" evidence="1">
    <location>
        <begin position="94"/>
        <end position="103"/>
    </location>
</feature>
<feature type="compositionally biased region" description="Polar residues" evidence="1">
    <location>
        <begin position="600"/>
        <end position="609"/>
    </location>
</feature>
<dbReference type="Proteomes" id="UP000095282">
    <property type="component" value="Unplaced"/>
</dbReference>
<dbReference type="WBParaSite" id="Csp11.Scaffold622.g6274.t1">
    <property type="protein sequence ID" value="Csp11.Scaffold622.g6274.t1"/>
    <property type="gene ID" value="Csp11.Scaffold622.g6274"/>
</dbReference>
<feature type="compositionally biased region" description="Basic residues" evidence="1">
    <location>
        <begin position="143"/>
        <end position="153"/>
    </location>
</feature>
<feature type="compositionally biased region" description="Basic and acidic residues" evidence="1">
    <location>
        <begin position="1344"/>
        <end position="1354"/>
    </location>
</feature>
<feature type="region of interest" description="Disordered" evidence="1">
    <location>
        <begin position="1003"/>
        <end position="1394"/>
    </location>
</feature>
<feature type="compositionally biased region" description="Polar residues" evidence="1">
    <location>
        <begin position="361"/>
        <end position="401"/>
    </location>
</feature>
<feature type="compositionally biased region" description="Low complexity" evidence="1">
    <location>
        <begin position="623"/>
        <end position="643"/>
    </location>
</feature>
<feature type="region of interest" description="Disordered" evidence="1">
    <location>
        <begin position="361"/>
        <end position="402"/>
    </location>
</feature>
<feature type="compositionally biased region" description="Basic residues" evidence="1">
    <location>
        <begin position="957"/>
        <end position="967"/>
    </location>
</feature>
<dbReference type="eggNOG" id="ENOG502QR8W">
    <property type="taxonomic scope" value="Eukaryota"/>
</dbReference>
<feature type="region of interest" description="Disordered" evidence="1">
    <location>
        <begin position="1990"/>
        <end position="2011"/>
    </location>
</feature>
<sequence length="2151" mass="240996">MVLFSVKSSPAEYVPGVGPSIRRFIRLDMPLGQALQEVPLGAVAGQLRVQKALYEKMDGFNGIGIESASTAGVGMESVPIAGVGIPSSSTVGTPIESASTVGQSLGGESAPVQVPEKKPAPKRKKPTKAETEAAGGDPNAEKPKRKRAPPKKKQKDDDEPELIEITPRTHQQMVFQQPVQQPAPQALPSVANLLPPISSFKKNAPQQQSGYGVMNNNAMNGYRYSDGTAAGSSSSSSSVYSSYDYPMKTLTEPPKRHQSMASMLKPLAGTSEFIEQQAAEAQQPGTSNHTYSNHINQQFDQQQQFNVDHNSYPSSVAFERRSSSTDYYGGYDSLATNNYQTSEYPPQSVESHISCHSRDSNTQLSHLSSMPPTPISQQPNNGSIYNSMPVTSDSQRSQSNGHIVPQPSAYEFDAEEFANQYGVIETRSTVSPVIDGALSAYAPGLSEIQVEDFFEAMRREQTPENSDTTASSSCAANKHSVRSEISTPSDFLSNFLESGPPSNALPKEQPIEQEQRNCHSVPNDTEFHNSREPVQTIPHRVVKSSSIGGQPSQSYASVQYVSKDSAPSSVQQIGQQQPQKQMQIQDQYFKPEENMAVPHQFSQNGNNFENGHYNRFGQPANQPSVSAAKPPPAVATAPPQKQTNAKSVDQPPKVPRPGENLLPPDDKQICYVQYLPNENGLHADGQQNSWNQIEGQAPPPVPAKRGQSKNRKKKKDLDSMPPRPEIHAESPVGQVLKQHSAMFANNHNAPQQEQKQNQPGTSAVMLSPTSDMRYNRNHNNDFPDVFLEPARPDTVVESIDSVIASVMRTPPKEQSAAEREEFNRVMKAVDSKMNGGSAIITHEKIKDGQMKSPNMKAPAASQLQQMLMRSPNQPSQHLNHQSSRQQNHGNQPHLQQPGMQNAQSQNGQSAQSKSANLQQNARVEYVDQMQPAQGHFQPPTVPRDMQLESHGELPSKSAKKPRSRTTKKMQDLVNAAKGMGQNQQMQNGHGQNQFVHQQMLNQQGQNQQLQNQQMQNQQMQNQQMQNQQLQNGHGPVISVHQHLKNQQAQNQKMQYHQNGQQMQQHHVQNQIQNNQVRQEQVQHVQYQQNQAHQSSHIQNQQNSNQQMQVQTMQNQQMSNQQVQNQRMQNQQMQNQQMQNQQMQNQQMQNQQMQNQQMQNQGIQNRIPNQQMPNQGAQSQQMQGRQMPNQSIQSQQIQNQQMRNQQMDNQPMYNQQHQQMQSQPMQNQRGNFQQAQQMSNHQEQNQQVIHQQGPNQQAQRQQMSNQQMQNQHAQIRHVDAHHGQQEQNNQGQVHMVQYQSQPNQLSQDQHNQQLFDQPAQKPKKPRIRKSRAKPKPAAQLVLEQYQREQEQDKQMRMQTVQQQQQQRNQPMPAQQPLPSINGMSTQSSTMETGQPQRVQEKVPHCPLLQAQLLKPAVPLPPKHVEPQVQQQRQQLSMQNHQQTMQHQQSSHVITTVPLATQKQVLAAHAQQPKPVPRPVVTSAAFPHGEPDILRIIKDQLANESLQQPQKVQKVSKSKPPKPVKPVRELTIEPPEEISSFQMPPLNPVARAKRMRSLIKEIAELPSFTPEEYFSYGNRQHSLDEFMEFHMKITKEMEENPCPAEIGVADVLADPILEPALHGRFRKRLAAIQEGRTTDTTFKKRKCTTSDPVAKKMKTQEDGTTDIASTSEPHSTEHSLSDQPIYVGSHSQPLSVSTDLNSFNSSSPSTDVMLSSHFYASPDRNPLADSTETLFSMAHANRSPSRKTQTLANLNSVSHHLGLSSPPFSPVLMGDDNPHSSNDKYDDDDRGLFDVTDDFPNHVIDINSNNNPRSCTPSVGILDDINTVDASFLLIASPYSSLELHGDLSLHNCDRVSPDLVDPRHLSQLSSSFDSVVFNDSTQEFDTVSETISPTNHFAQEFDIDGDHDESIDHFVQEYNSTNGHRSASDIFKKDYRNGQSPSNSILFGDDTSNGQCSSETLNSIQQITASEFLEAQYELLDDEETSIDVSSEASTSNVFHEQSEHSGTPCKQPRINYKTIAKFQVAEIGLGIDERNRGSQNSGSNGSSSVSETHFRDKHGFVLERNDRQQADYKRKLRKAESHVSSESAVVKVLEKIREEPSFFLKDRYDQRYPKTATGPKVFAEPTLPRRFVSQWPTSTGIEELTRPQNSH</sequence>
<feature type="compositionally biased region" description="Basic residues" evidence="1">
    <location>
        <begin position="1320"/>
        <end position="1333"/>
    </location>
</feature>
<organism evidence="2 3">
    <name type="scientific">Caenorhabditis tropicalis</name>
    <dbReference type="NCBI Taxonomy" id="1561998"/>
    <lineage>
        <taxon>Eukaryota</taxon>
        <taxon>Metazoa</taxon>
        <taxon>Ecdysozoa</taxon>
        <taxon>Nematoda</taxon>
        <taxon>Chromadorea</taxon>
        <taxon>Rhabditida</taxon>
        <taxon>Rhabditina</taxon>
        <taxon>Rhabditomorpha</taxon>
        <taxon>Rhabditoidea</taxon>
        <taxon>Rhabditidae</taxon>
        <taxon>Peloderinae</taxon>
        <taxon>Caenorhabditis</taxon>
    </lineage>
</organism>
<feature type="compositionally biased region" description="Polar residues" evidence="1">
    <location>
        <begin position="483"/>
        <end position="496"/>
    </location>
</feature>
<evidence type="ECO:0000313" key="3">
    <source>
        <dbReference type="WBParaSite" id="Csp11.Scaffold622.g6274.t1"/>
    </source>
</evidence>
<feature type="region of interest" description="Disordered" evidence="1">
    <location>
        <begin position="94"/>
        <end position="161"/>
    </location>
</feature>
<proteinExistence type="predicted"/>
<feature type="compositionally biased region" description="Polar residues" evidence="1">
    <location>
        <begin position="1376"/>
        <end position="1394"/>
    </location>
</feature>